<proteinExistence type="predicted"/>
<reference evidence="2 3" key="1">
    <citation type="submission" date="2020-01" db="EMBL/GenBank/DDBJ databases">
        <title>Genome sequence of Arachis hypogaea, cultivar Shitouqi.</title>
        <authorList>
            <person name="Zhuang W."/>
            <person name="Chen H."/>
            <person name="Varshney R."/>
            <person name="Wang D."/>
            <person name="Ming R."/>
        </authorList>
    </citation>
    <scope>NUCLEOTIDE SEQUENCE [LARGE SCALE GENOMIC DNA]</scope>
    <source>
        <tissue evidence="2">Young leaf</tissue>
    </source>
</reference>
<name>A0A6B9V505_ARAHY</name>
<evidence type="ECO:0000313" key="2">
    <source>
        <dbReference type="EMBL" id="QHN75498.1"/>
    </source>
</evidence>
<dbReference type="EMBL" id="CP031001">
    <property type="protein sequence ID" value="QHN75498.1"/>
    <property type="molecule type" value="Genomic_DNA"/>
</dbReference>
<gene>
    <name evidence="2" type="ORF">DS421_19g635830</name>
</gene>
<evidence type="ECO:0000313" key="3">
    <source>
        <dbReference type="Proteomes" id="UP000464620"/>
    </source>
</evidence>
<dbReference type="Proteomes" id="UP000464620">
    <property type="component" value="Chromosome B09"/>
</dbReference>
<dbReference type="AlphaFoldDB" id="A0A6B9V505"/>
<protein>
    <submittedName>
        <fullName evidence="2">Uncharacterized protein</fullName>
    </submittedName>
</protein>
<accession>A0A6B9V505</accession>
<sequence>MRKMRVIYILFQRKEGEEEGAAEDEQEEVGAAEDEQEEVGAAEDGHGYSQIPVEEIVEIQLLDFGSYY</sequence>
<evidence type="ECO:0000256" key="1">
    <source>
        <dbReference type="SAM" id="MobiDB-lite"/>
    </source>
</evidence>
<feature type="region of interest" description="Disordered" evidence="1">
    <location>
        <begin position="16"/>
        <end position="49"/>
    </location>
</feature>
<organism evidence="2 3">
    <name type="scientific">Arachis hypogaea</name>
    <name type="common">Peanut</name>
    <dbReference type="NCBI Taxonomy" id="3818"/>
    <lineage>
        <taxon>Eukaryota</taxon>
        <taxon>Viridiplantae</taxon>
        <taxon>Streptophyta</taxon>
        <taxon>Embryophyta</taxon>
        <taxon>Tracheophyta</taxon>
        <taxon>Spermatophyta</taxon>
        <taxon>Magnoliopsida</taxon>
        <taxon>eudicotyledons</taxon>
        <taxon>Gunneridae</taxon>
        <taxon>Pentapetalae</taxon>
        <taxon>rosids</taxon>
        <taxon>fabids</taxon>
        <taxon>Fabales</taxon>
        <taxon>Fabaceae</taxon>
        <taxon>Papilionoideae</taxon>
        <taxon>50 kb inversion clade</taxon>
        <taxon>dalbergioids sensu lato</taxon>
        <taxon>Dalbergieae</taxon>
        <taxon>Pterocarpus clade</taxon>
        <taxon>Arachis</taxon>
    </lineage>
</organism>
<feature type="compositionally biased region" description="Acidic residues" evidence="1">
    <location>
        <begin position="17"/>
        <end position="41"/>
    </location>
</feature>